<dbReference type="EMBL" id="BARW01010068">
    <property type="protein sequence ID" value="GAI86927.1"/>
    <property type="molecule type" value="Genomic_DNA"/>
</dbReference>
<keyword evidence="1" id="KW-0812">Transmembrane</keyword>
<name>X1S1K9_9ZZZZ</name>
<gene>
    <name evidence="2" type="ORF">S12H4_19993</name>
</gene>
<reference evidence="2" key="1">
    <citation type="journal article" date="2014" name="Front. Microbiol.">
        <title>High frequency of phylogenetically diverse reductive dehalogenase-homologous genes in deep subseafloor sedimentary metagenomes.</title>
        <authorList>
            <person name="Kawai M."/>
            <person name="Futagami T."/>
            <person name="Toyoda A."/>
            <person name="Takaki Y."/>
            <person name="Nishi S."/>
            <person name="Hori S."/>
            <person name="Arai W."/>
            <person name="Tsubouchi T."/>
            <person name="Morono Y."/>
            <person name="Uchiyama I."/>
            <person name="Ito T."/>
            <person name="Fujiyama A."/>
            <person name="Inagaki F."/>
            <person name="Takami H."/>
        </authorList>
    </citation>
    <scope>NUCLEOTIDE SEQUENCE</scope>
    <source>
        <strain evidence="2">Expedition CK06-06</strain>
    </source>
</reference>
<dbReference type="AlphaFoldDB" id="X1S1K9"/>
<protein>
    <submittedName>
        <fullName evidence="2">Uncharacterized protein</fullName>
    </submittedName>
</protein>
<comment type="caution">
    <text evidence="2">The sequence shown here is derived from an EMBL/GenBank/DDBJ whole genome shotgun (WGS) entry which is preliminary data.</text>
</comment>
<keyword evidence="1" id="KW-0472">Membrane</keyword>
<evidence type="ECO:0000256" key="1">
    <source>
        <dbReference type="SAM" id="Phobius"/>
    </source>
</evidence>
<organism evidence="2">
    <name type="scientific">marine sediment metagenome</name>
    <dbReference type="NCBI Taxonomy" id="412755"/>
    <lineage>
        <taxon>unclassified sequences</taxon>
        <taxon>metagenomes</taxon>
        <taxon>ecological metagenomes</taxon>
    </lineage>
</organism>
<evidence type="ECO:0000313" key="2">
    <source>
        <dbReference type="EMBL" id="GAI86927.1"/>
    </source>
</evidence>
<feature type="transmembrane region" description="Helical" evidence="1">
    <location>
        <begin position="9"/>
        <end position="27"/>
    </location>
</feature>
<accession>X1S1K9</accession>
<proteinExistence type="predicted"/>
<feature type="non-terminal residue" evidence="2">
    <location>
        <position position="31"/>
    </location>
</feature>
<sequence length="31" mass="3442">MKVLLNRSLGPLVSALVLAAVLFFMGIREWP</sequence>
<keyword evidence="1" id="KW-1133">Transmembrane helix</keyword>